<proteinExistence type="predicted"/>
<comment type="caution">
    <text evidence="1">The sequence shown here is derived from an EMBL/GenBank/DDBJ whole genome shotgun (WGS) entry which is preliminary data.</text>
</comment>
<accession>A0ACC1T0I4</accession>
<dbReference type="Proteomes" id="UP001148662">
    <property type="component" value="Unassembled WGS sequence"/>
</dbReference>
<name>A0ACC1T0I4_9APHY</name>
<organism evidence="1 2">
    <name type="scientific">Phlebia brevispora</name>
    <dbReference type="NCBI Taxonomy" id="194682"/>
    <lineage>
        <taxon>Eukaryota</taxon>
        <taxon>Fungi</taxon>
        <taxon>Dikarya</taxon>
        <taxon>Basidiomycota</taxon>
        <taxon>Agaricomycotina</taxon>
        <taxon>Agaricomycetes</taxon>
        <taxon>Polyporales</taxon>
        <taxon>Meruliaceae</taxon>
        <taxon>Phlebia</taxon>
    </lineage>
</organism>
<reference evidence="1" key="1">
    <citation type="submission" date="2022-07" db="EMBL/GenBank/DDBJ databases">
        <title>Genome Sequence of Phlebia brevispora.</title>
        <authorList>
            <person name="Buettner E."/>
        </authorList>
    </citation>
    <scope>NUCLEOTIDE SEQUENCE</scope>
    <source>
        <strain evidence="1">MPL23</strain>
    </source>
</reference>
<sequence length="307" mass="34783">MDPKVERQLIVFDFDWSLADQDSDRWIFEVVAPDLRRKMKQLKPQHQWTDLVAATLREFHSRGGTREQIEGALKIMPFHPAMVRAVTTAKAKSNPKTTFLCLSNANSVFIKTILKEKGLGDLFDEIITNPAEWEDSGLLHLRRRVDPSGPQHCCKVGCQPNMCKGEELEAFLARHQPAFDRVIYVGDGSNDFCPILRLRSQDILLCRTYRGLARRIQHEGEPRVSSARFITGAVPGRSKNTSRSSISSESSSARVQPDQTVYYTPYHWEPCASTHRPDCQYYTHQCTISECCGLHAVANEIAEKCTS</sequence>
<protein>
    <submittedName>
        <fullName evidence="1">Uncharacterized protein</fullName>
    </submittedName>
</protein>
<gene>
    <name evidence="1" type="ORF">NM688_g5110</name>
</gene>
<evidence type="ECO:0000313" key="1">
    <source>
        <dbReference type="EMBL" id="KAJ3550101.1"/>
    </source>
</evidence>
<evidence type="ECO:0000313" key="2">
    <source>
        <dbReference type="Proteomes" id="UP001148662"/>
    </source>
</evidence>
<dbReference type="EMBL" id="JANHOG010000913">
    <property type="protein sequence ID" value="KAJ3550101.1"/>
    <property type="molecule type" value="Genomic_DNA"/>
</dbReference>
<keyword evidence="2" id="KW-1185">Reference proteome</keyword>